<evidence type="ECO:0000256" key="5">
    <source>
        <dbReference type="ARBA" id="ARBA00023002"/>
    </source>
</evidence>
<proteinExistence type="evidence at transcript level"/>
<dbReference type="GO" id="GO:0005506">
    <property type="term" value="F:iron ion binding"/>
    <property type="evidence" value="ECO:0007669"/>
    <property type="project" value="InterPro"/>
</dbReference>
<dbReference type="EMBL" id="MN168808">
    <property type="protein sequence ID" value="QNS29962.1"/>
    <property type="molecule type" value="mRNA"/>
</dbReference>
<feature type="transmembrane region" description="Helical" evidence="10">
    <location>
        <begin position="29"/>
        <end position="49"/>
    </location>
</feature>
<protein>
    <submittedName>
        <fullName evidence="11">Cytochrome P450</fullName>
    </submittedName>
</protein>
<dbReference type="InterPro" id="IPR001128">
    <property type="entry name" value="Cyt_P450"/>
</dbReference>
<evidence type="ECO:0000256" key="2">
    <source>
        <dbReference type="ARBA" id="ARBA00010617"/>
    </source>
</evidence>
<dbReference type="SUPFAM" id="SSF48264">
    <property type="entry name" value="Cytochrome P450"/>
    <property type="match status" value="1"/>
</dbReference>
<dbReference type="InterPro" id="IPR002401">
    <property type="entry name" value="Cyt_P450_E_grp-I"/>
</dbReference>
<dbReference type="GO" id="GO:0016705">
    <property type="term" value="F:oxidoreductase activity, acting on paired donors, with incorporation or reduction of molecular oxygen"/>
    <property type="evidence" value="ECO:0007669"/>
    <property type="project" value="InterPro"/>
</dbReference>
<dbReference type="CDD" id="cd11076">
    <property type="entry name" value="CYP78"/>
    <property type="match status" value="1"/>
</dbReference>
<comment type="similarity">
    <text evidence="2 9">Belongs to the cytochrome P450 family.</text>
</comment>
<evidence type="ECO:0000256" key="7">
    <source>
        <dbReference type="ARBA" id="ARBA00023033"/>
    </source>
</evidence>
<dbReference type="InterPro" id="IPR017972">
    <property type="entry name" value="Cyt_P450_CS"/>
</dbReference>
<dbReference type="PROSITE" id="PS00086">
    <property type="entry name" value="CYTOCHROME_P450"/>
    <property type="match status" value="1"/>
</dbReference>
<reference evidence="11" key="1">
    <citation type="journal article" date="2020" name="Genome">
        <title>Transcriptome-wide identification and characterization of cytochrome P450s from Nothapodytes nimmoniana and their phylogenomic analysis revealed candidate cytochrome P450s involved in camptothecin biosynthetic pathway.</title>
        <authorList>
            <person name="Godbole R.C."/>
            <person name="Pable A.A."/>
            <person name="Barvkar V.T."/>
        </authorList>
    </citation>
    <scope>NUCLEOTIDE SEQUENCE</scope>
</reference>
<dbReference type="Gene3D" id="1.10.630.10">
    <property type="entry name" value="Cytochrome P450"/>
    <property type="match status" value="1"/>
</dbReference>
<keyword evidence="10" id="KW-1133">Transmembrane helix</keyword>
<dbReference type="InterPro" id="IPR036396">
    <property type="entry name" value="Cyt_P450_sf"/>
</dbReference>
<evidence type="ECO:0000256" key="1">
    <source>
        <dbReference type="ARBA" id="ARBA00001971"/>
    </source>
</evidence>
<accession>A0A7L7RB62</accession>
<sequence>METQISSQTESLWLLFLTPKLLDLSYRNIALLALLILSAGLSVALLNWAHPGGHAWGKYWRKRGTKSEGNKIPGPRGIPVLGSMNLMTNLAHHKLAAKANELGAKRLMAFSLGETRVIVTSNPDVAKEILNSLVFANRPINESAYSLMFNRAIGFSRYGVYWKTLRRIAATHLFCSKQLTFSEAQRFEIAVQMTSLIKNHPGEFQVRDILKKAALNNMMYSIFGRKYELGKLNAETEELGWLVEEGYDMLGQLNWSDHIPWLSRFDLQKIRIRCSKLVPKVDVFFNRIIAEHKAQALLPSHKSMQDYVDILLSLQGPDQISDSDMVAVLWEMIFRGTDTVAVLIEWILARMVLHPDVQAKVQEEVDTMVGRSRPLTESDIPSLVFLQAVVKEVLRLHPPGPLLSWARLAITDTTVDGYHVPAGTTAMVNMWAITRDPSVWSEPLKFMPERFVAPGRDWLDFPIMGSDLRLAPFGSGRRVCPGKTLGHATVCFWVASLLHEFEWMKPEPDDGTVDLSELLRLSSEMKKPLTVKVRPRRIIY</sequence>
<keyword evidence="6 8" id="KW-0408">Iron</keyword>
<evidence type="ECO:0000256" key="9">
    <source>
        <dbReference type="RuleBase" id="RU000461"/>
    </source>
</evidence>
<keyword evidence="10" id="KW-0472">Membrane</keyword>
<dbReference type="GO" id="GO:0004497">
    <property type="term" value="F:monooxygenase activity"/>
    <property type="evidence" value="ECO:0007669"/>
    <property type="project" value="UniProtKB-KW"/>
</dbReference>
<evidence type="ECO:0000256" key="3">
    <source>
        <dbReference type="ARBA" id="ARBA00022617"/>
    </source>
</evidence>
<dbReference type="PRINTS" id="PR00463">
    <property type="entry name" value="EP450I"/>
</dbReference>
<evidence type="ECO:0000313" key="11">
    <source>
        <dbReference type="EMBL" id="QNS29962.1"/>
    </source>
</evidence>
<dbReference type="InterPro" id="IPR051996">
    <property type="entry name" value="Cytochrome_P450_78A"/>
</dbReference>
<keyword evidence="4 8" id="KW-0479">Metal-binding</keyword>
<evidence type="ECO:0000256" key="4">
    <source>
        <dbReference type="ARBA" id="ARBA00022723"/>
    </source>
</evidence>
<name>A0A7L7RB62_NOTNI</name>
<dbReference type="Pfam" id="PF00067">
    <property type="entry name" value="p450"/>
    <property type="match status" value="1"/>
</dbReference>
<feature type="binding site" description="axial binding residue" evidence="8">
    <location>
        <position position="480"/>
    </location>
    <ligand>
        <name>heme</name>
        <dbReference type="ChEBI" id="CHEBI:30413"/>
    </ligand>
    <ligandPart>
        <name>Fe</name>
        <dbReference type="ChEBI" id="CHEBI:18248"/>
    </ligandPart>
</feature>
<evidence type="ECO:0000256" key="8">
    <source>
        <dbReference type="PIRSR" id="PIRSR602401-1"/>
    </source>
</evidence>
<dbReference type="GO" id="GO:0020037">
    <property type="term" value="F:heme binding"/>
    <property type="evidence" value="ECO:0007669"/>
    <property type="project" value="InterPro"/>
</dbReference>
<dbReference type="FunFam" id="1.10.630.10:FF:000016">
    <property type="entry name" value="Cytochrome P450 78A5"/>
    <property type="match status" value="1"/>
</dbReference>
<dbReference type="PANTHER" id="PTHR47946">
    <property type="entry name" value="CYTOCHROME P450 78A7-RELATED"/>
    <property type="match status" value="1"/>
</dbReference>
<keyword evidence="10" id="KW-0812">Transmembrane</keyword>
<dbReference type="AlphaFoldDB" id="A0A7L7RB62"/>
<keyword evidence="5 9" id="KW-0560">Oxidoreductase</keyword>
<dbReference type="PRINTS" id="PR00385">
    <property type="entry name" value="P450"/>
</dbReference>
<gene>
    <name evidence="11" type="primary">CYP78A295</name>
</gene>
<organism evidence="11">
    <name type="scientific">Nothapodytes nimmoniana</name>
    <name type="common">Nothapodytes foetida</name>
    <dbReference type="NCBI Taxonomy" id="159386"/>
    <lineage>
        <taxon>Eukaryota</taxon>
        <taxon>Viridiplantae</taxon>
        <taxon>Streptophyta</taxon>
        <taxon>Embryophyta</taxon>
        <taxon>Tracheophyta</taxon>
        <taxon>Spermatophyta</taxon>
        <taxon>Magnoliopsida</taxon>
        <taxon>eudicotyledons</taxon>
        <taxon>Gunneridae</taxon>
        <taxon>Pentapetalae</taxon>
        <taxon>asterids</taxon>
        <taxon>lamiids</taxon>
        <taxon>Icacinales</taxon>
        <taxon>Icacinaceae</taxon>
        <taxon>Nothapodytes</taxon>
    </lineage>
</organism>
<comment type="cofactor">
    <cofactor evidence="1 8">
        <name>heme</name>
        <dbReference type="ChEBI" id="CHEBI:30413"/>
    </cofactor>
</comment>
<keyword evidence="3 8" id="KW-0349">Heme</keyword>
<evidence type="ECO:0000256" key="6">
    <source>
        <dbReference type="ARBA" id="ARBA00023004"/>
    </source>
</evidence>
<evidence type="ECO:0000256" key="10">
    <source>
        <dbReference type="SAM" id="Phobius"/>
    </source>
</evidence>
<dbReference type="PANTHER" id="PTHR47946:SF23">
    <property type="entry name" value="CYTOCHROME P450 78A9"/>
    <property type="match status" value="1"/>
</dbReference>
<keyword evidence="7 9" id="KW-0503">Monooxygenase</keyword>